<dbReference type="InterPro" id="IPR050235">
    <property type="entry name" value="CK1_Ser-Thr_kinase"/>
</dbReference>
<keyword evidence="4" id="KW-1185">Reference proteome</keyword>
<dbReference type="InterPro" id="IPR011009">
    <property type="entry name" value="Kinase-like_dom_sf"/>
</dbReference>
<keyword evidence="1" id="KW-0067">ATP-binding</keyword>
<gene>
    <name evidence="3" type="ORF">HGRIS_010689</name>
</gene>
<organism evidence="3 4">
    <name type="scientific">Hohenbuehelia grisea</name>
    <dbReference type="NCBI Taxonomy" id="104357"/>
    <lineage>
        <taxon>Eukaryota</taxon>
        <taxon>Fungi</taxon>
        <taxon>Dikarya</taxon>
        <taxon>Basidiomycota</taxon>
        <taxon>Agaricomycotina</taxon>
        <taxon>Agaricomycetes</taxon>
        <taxon>Agaricomycetidae</taxon>
        <taxon>Agaricales</taxon>
        <taxon>Pleurotineae</taxon>
        <taxon>Pleurotaceae</taxon>
        <taxon>Hohenbuehelia</taxon>
    </lineage>
</organism>
<dbReference type="SMART" id="SM00220">
    <property type="entry name" value="S_TKc"/>
    <property type="match status" value="1"/>
</dbReference>
<dbReference type="PANTHER" id="PTHR11909">
    <property type="entry name" value="CASEIN KINASE-RELATED"/>
    <property type="match status" value="1"/>
</dbReference>
<evidence type="ECO:0000313" key="4">
    <source>
        <dbReference type="Proteomes" id="UP001556367"/>
    </source>
</evidence>
<dbReference type="PROSITE" id="PS00107">
    <property type="entry name" value="PROTEIN_KINASE_ATP"/>
    <property type="match status" value="1"/>
</dbReference>
<evidence type="ECO:0000256" key="1">
    <source>
        <dbReference type="PROSITE-ProRule" id="PRU10141"/>
    </source>
</evidence>
<dbReference type="InterPro" id="IPR017441">
    <property type="entry name" value="Protein_kinase_ATP_BS"/>
</dbReference>
<feature type="domain" description="Protein kinase" evidence="2">
    <location>
        <begin position="557"/>
        <end position="825"/>
    </location>
</feature>
<dbReference type="Proteomes" id="UP001556367">
    <property type="component" value="Unassembled WGS sequence"/>
</dbReference>
<proteinExistence type="predicted"/>
<dbReference type="Gene3D" id="1.10.510.10">
    <property type="entry name" value="Transferase(Phosphotransferase) domain 1"/>
    <property type="match status" value="1"/>
</dbReference>
<dbReference type="PROSITE" id="PS50011">
    <property type="entry name" value="PROTEIN_KINASE_DOM"/>
    <property type="match status" value="1"/>
</dbReference>
<feature type="binding site" evidence="1">
    <location>
        <position position="586"/>
    </location>
    <ligand>
        <name>ATP</name>
        <dbReference type="ChEBI" id="CHEBI:30616"/>
    </ligand>
</feature>
<dbReference type="Pfam" id="PF00069">
    <property type="entry name" value="Pkinase"/>
    <property type="match status" value="1"/>
</dbReference>
<dbReference type="SUPFAM" id="SSF56112">
    <property type="entry name" value="Protein kinase-like (PK-like)"/>
    <property type="match status" value="1"/>
</dbReference>
<dbReference type="InterPro" id="IPR000719">
    <property type="entry name" value="Prot_kinase_dom"/>
</dbReference>
<accession>A0ABR3IXF5</accession>
<keyword evidence="1" id="KW-0547">Nucleotide-binding</keyword>
<dbReference type="EMBL" id="JASNQZ010000014">
    <property type="protein sequence ID" value="KAL0948065.1"/>
    <property type="molecule type" value="Genomic_DNA"/>
</dbReference>
<evidence type="ECO:0000259" key="2">
    <source>
        <dbReference type="PROSITE" id="PS50011"/>
    </source>
</evidence>
<reference evidence="4" key="1">
    <citation type="submission" date="2024-06" db="EMBL/GenBank/DDBJ databases">
        <title>Multi-omics analyses provide insights into the biosynthesis of the anticancer antibiotic pleurotin in Hohenbuehelia grisea.</title>
        <authorList>
            <person name="Weaver J.A."/>
            <person name="Alberti F."/>
        </authorList>
    </citation>
    <scope>NUCLEOTIDE SEQUENCE [LARGE SCALE GENOMIC DNA]</scope>
    <source>
        <strain evidence="4">T-177</strain>
    </source>
</reference>
<evidence type="ECO:0000313" key="3">
    <source>
        <dbReference type="EMBL" id="KAL0948065.1"/>
    </source>
</evidence>
<protein>
    <recommendedName>
        <fullName evidence="2">Protein kinase domain-containing protein</fullName>
    </recommendedName>
</protein>
<name>A0ABR3IXF5_9AGAR</name>
<comment type="caution">
    <text evidence="3">The sequence shown here is derived from an EMBL/GenBank/DDBJ whole genome shotgun (WGS) entry which is preliminary data.</text>
</comment>
<sequence>MMIHSFIVARLLPRLAWTPYGQRAATSLLTKPFLALHLKDETGILRAPNLFVVTHEKPNWPGSEYFVLDGKTDDSLRSLTVVPPLPFKVPLYLSVTPHICATFPDVEDSSHLLNDKTYQLDDISASRFLAALKDAGPSIYAPRVTGSDEEAGPDWDTWSGYTPREVPGIIEFGHQVVLFFESLPFDSLTSSFEVSLFDEILLIRQLVLDYSYEGIWRVISYIDDLRRQMASIAASGRIFRSPSLSSGQDGCSYPSFDPLHPSAVALQSLPVIHDGDPPGEVEPEDELADDLRDEEMPVLEMHMAAKTPAVLAEDIRIIALDSNVLIDRDGPLKEVLTSLFPPSRFQHSAEELLDRYVEYETLRASDGQLESPLAVVRDVARYLSIDVEDAIINGALQHHSRPRLLTDAVEVVKAIIEQGHVPIAIPSTAARAAVAPIEGLSLELFDIAARNPPLSWDAILSFCKDSHQISRPTQILVVSSDLYRICESASQAGFPTAFLKVKGSRSGHLSIPTIAPTYTLTQVADLLQILHDPQCAPPPPEPVVDRANPPFRVRDAYQCTRLLGTGSFAYVWNAVQVHTAASVAVKFELIHPTDPPTIPYESAVYAQLYGVQGIPRVHWSGQDMNANVLVMDKLGPNLEQMRLFCRGRLGLKTILMLGEQMLATIEQVHAKGIIVRDIKPENFALGFVEDYRRLFLFDLGLAKLYLDRTGAHIPFREGRAGIGTPRYASHNVHFGLEPSRRDDVEAIGILLLFLLHGRLPWQGICAPDILSKLRRIGEMKRGKPFADLLSQSPAFFTPFFEHCRALEFADKPDYAYLRRLLHDEMDQNGWEYDWQYDWWQAGERGTLLPEEYKLDKRWVEPVRRVLDTL</sequence>
<dbReference type="CDD" id="cd14016">
    <property type="entry name" value="STKc_CK1"/>
    <property type="match status" value="1"/>
</dbReference>